<dbReference type="RefSeq" id="XP_001438224.1">
    <property type="nucleotide sequence ID" value="XM_001438187.1"/>
</dbReference>
<accession>A0CJ60</accession>
<dbReference type="KEGG" id="ptm:GSPATT00038609001"/>
<keyword evidence="2" id="KW-1185">Reference proteome</keyword>
<evidence type="ECO:0000313" key="1">
    <source>
        <dbReference type="EMBL" id="CAK70827.1"/>
    </source>
</evidence>
<dbReference type="GeneID" id="5024011"/>
<evidence type="ECO:0000313" key="2">
    <source>
        <dbReference type="Proteomes" id="UP000000600"/>
    </source>
</evidence>
<dbReference type="InParanoid" id="A0CJ60"/>
<gene>
    <name evidence="1" type="ORF">GSPATT00038609001</name>
</gene>
<organism evidence="1 2">
    <name type="scientific">Paramecium tetraurelia</name>
    <dbReference type="NCBI Taxonomy" id="5888"/>
    <lineage>
        <taxon>Eukaryota</taxon>
        <taxon>Sar</taxon>
        <taxon>Alveolata</taxon>
        <taxon>Ciliophora</taxon>
        <taxon>Intramacronucleata</taxon>
        <taxon>Oligohymenophorea</taxon>
        <taxon>Peniculida</taxon>
        <taxon>Parameciidae</taxon>
        <taxon>Paramecium</taxon>
    </lineage>
</organism>
<dbReference type="AlphaFoldDB" id="A0CJ60"/>
<name>A0CJ60_PARTE</name>
<sequence length="115" mass="13627">MSIISLPHWTLIENDDMNDHFKNVIHWKDFIKKNYGQKIKVMEGNRQKKFFLFLKKNTVLIRIYRNAQTVDLGAKSIQKLMSVISEDYYKMEVQYNLQRQGSHVSSNAFNGDLIE</sequence>
<proteinExistence type="predicted"/>
<protein>
    <submittedName>
        <fullName evidence="1">Uncharacterized protein</fullName>
    </submittedName>
</protein>
<dbReference type="Proteomes" id="UP000000600">
    <property type="component" value="Unassembled WGS sequence"/>
</dbReference>
<dbReference type="EMBL" id="CT868088">
    <property type="protein sequence ID" value="CAK70827.1"/>
    <property type="molecule type" value="Genomic_DNA"/>
</dbReference>
<reference evidence="1 2" key="1">
    <citation type="journal article" date="2006" name="Nature">
        <title>Global trends of whole-genome duplications revealed by the ciliate Paramecium tetraurelia.</title>
        <authorList>
            <consortium name="Genoscope"/>
            <person name="Aury J.-M."/>
            <person name="Jaillon O."/>
            <person name="Duret L."/>
            <person name="Noel B."/>
            <person name="Jubin C."/>
            <person name="Porcel B.M."/>
            <person name="Segurens B."/>
            <person name="Daubin V."/>
            <person name="Anthouard V."/>
            <person name="Aiach N."/>
            <person name="Arnaiz O."/>
            <person name="Billaut A."/>
            <person name="Beisson J."/>
            <person name="Blanc I."/>
            <person name="Bouhouche K."/>
            <person name="Camara F."/>
            <person name="Duharcourt S."/>
            <person name="Guigo R."/>
            <person name="Gogendeau D."/>
            <person name="Katinka M."/>
            <person name="Keller A.-M."/>
            <person name="Kissmehl R."/>
            <person name="Klotz C."/>
            <person name="Koll F."/>
            <person name="Le Moue A."/>
            <person name="Lepere C."/>
            <person name="Malinsky S."/>
            <person name="Nowacki M."/>
            <person name="Nowak J.K."/>
            <person name="Plattner H."/>
            <person name="Poulain J."/>
            <person name="Ruiz F."/>
            <person name="Serrano V."/>
            <person name="Zagulski M."/>
            <person name="Dessen P."/>
            <person name="Betermier M."/>
            <person name="Weissenbach J."/>
            <person name="Scarpelli C."/>
            <person name="Schachter V."/>
            <person name="Sperling L."/>
            <person name="Meyer E."/>
            <person name="Cohen J."/>
            <person name="Wincker P."/>
        </authorList>
    </citation>
    <scope>NUCLEOTIDE SEQUENCE [LARGE SCALE GENOMIC DNA]</scope>
    <source>
        <strain evidence="1 2">Stock d4-2</strain>
    </source>
</reference>
<dbReference type="HOGENOM" id="CLU_2113680_0_0_1"/>